<dbReference type="EMBL" id="LATX01001900">
    <property type="protein sequence ID" value="KTB36441.1"/>
    <property type="molecule type" value="Genomic_DNA"/>
</dbReference>
<dbReference type="Proteomes" id="UP000054988">
    <property type="component" value="Unassembled WGS sequence"/>
</dbReference>
<proteinExistence type="predicted"/>
<evidence type="ECO:0000313" key="2">
    <source>
        <dbReference type="Proteomes" id="UP000054988"/>
    </source>
</evidence>
<sequence>MAFSIAFYPILSGTFLAKP</sequence>
<name>A0A0W0FJE5_MONRR</name>
<dbReference type="AlphaFoldDB" id="A0A0W0FJE5"/>
<accession>A0A0W0FJE5</accession>
<evidence type="ECO:0000313" key="1">
    <source>
        <dbReference type="EMBL" id="KTB36441.1"/>
    </source>
</evidence>
<gene>
    <name evidence="1" type="ORF">WG66_10982</name>
</gene>
<comment type="caution">
    <text evidence="1">The sequence shown here is derived from an EMBL/GenBank/DDBJ whole genome shotgun (WGS) entry which is preliminary data.</text>
</comment>
<organism evidence="1 2">
    <name type="scientific">Moniliophthora roreri</name>
    <name type="common">Frosty pod rot fungus</name>
    <name type="synonym">Monilia roreri</name>
    <dbReference type="NCBI Taxonomy" id="221103"/>
    <lineage>
        <taxon>Eukaryota</taxon>
        <taxon>Fungi</taxon>
        <taxon>Dikarya</taxon>
        <taxon>Basidiomycota</taxon>
        <taxon>Agaricomycotina</taxon>
        <taxon>Agaricomycetes</taxon>
        <taxon>Agaricomycetidae</taxon>
        <taxon>Agaricales</taxon>
        <taxon>Marasmiineae</taxon>
        <taxon>Marasmiaceae</taxon>
        <taxon>Moniliophthora</taxon>
    </lineage>
</organism>
<reference evidence="1 2" key="1">
    <citation type="submission" date="2015-12" db="EMBL/GenBank/DDBJ databases">
        <title>Draft genome sequence of Moniliophthora roreri, the causal agent of frosty pod rot of cacao.</title>
        <authorList>
            <person name="Aime M.C."/>
            <person name="Diaz-Valderrama J.R."/>
            <person name="Kijpornyongpan T."/>
            <person name="Phillips-Mora W."/>
        </authorList>
    </citation>
    <scope>NUCLEOTIDE SEQUENCE [LARGE SCALE GENOMIC DNA]</scope>
    <source>
        <strain evidence="1 2">MCA 2952</strain>
    </source>
</reference>
<protein>
    <submittedName>
        <fullName evidence="1">Uncharacterized protein</fullName>
    </submittedName>
</protein>